<keyword evidence="1" id="KW-0808">Transferase</keyword>
<protein>
    <submittedName>
        <fullName evidence="1">Methyltransferase</fullName>
    </submittedName>
</protein>
<dbReference type="GO" id="GO:0009312">
    <property type="term" value="P:oligosaccharide biosynthetic process"/>
    <property type="evidence" value="ECO:0007669"/>
    <property type="project" value="InterPro"/>
</dbReference>
<accession>A0A085V5U0</accession>
<keyword evidence="1" id="KW-0489">Methyltransferase</keyword>
<dbReference type="EMBL" id="JPQT01000108">
    <property type="protein sequence ID" value="KFE50803.1"/>
    <property type="molecule type" value="Genomic_DNA"/>
</dbReference>
<sequence length="204" mass="23532">MNRQSSSVDDDYFDALFNGNDDPWAFKKRWYERRKRALTLAALPKERYQHIFEPGCANGELSAALATRCERLACCDTCMPAVELARERLAGFSHASVMHGRLPQQWPTGQFDLIVLSELGYYLDERDLQLWIDRALQSLTQDGQLLACHWRPQIDGCPMNAEQVHAVLQDRLGMQPIFNHQEPDFLLDVWSRDATSVAQREHLR</sequence>
<evidence type="ECO:0000313" key="2">
    <source>
        <dbReference type="Proteomes" id="UP000028643"/>
    </source>
</evidence>
<evidence type="ECO:0000313" key="1">
    <source>
        <dbReference type="EMBL" id="KFE50803.1"/>
    </source>
</evidence>
<dbReference type="Proteomes" id="UP000028643">
    <property type="component" value="Unassembled WGS sequence"/>
</dbReference>
<reference evidence="1 2" key="1">
    <citation type="submission" date="2014-07" db="EMBL/GenBank/DDBJ databases">
        <title>Draft Genome Sequences of Environmental Pseudomonas syringae strains.</title>
        <authorList>
            <person name="Baltrus D.A."/>
            <person name="Berge O."/>
            <person name="Morris C."/>
        </authorList>
    </citation>
    <scope>NUCLEOTIDE SEQUENCE [LARGE SCALE GENOMIC DNA]</scope>
    <source>
        <strain evidence="1 2">CEB003</strain>
    </source>
</reference>
<dbReference type="SUPFAM" id="SSF53335">
    <property type="entry name" value="S-adenosyl-L-methionine-dependent methyltransferases"/>
    <property type="match status" value="1"/>
</dbReference>
<comment type="caution">
    <text evidence="1">The sequence shown here is derived from an EMBL/GenBank/DDBJ whole genome shotgun (WGS) entry which is preliminary data.</text>
</comment>
<dbReference type="InterPro" id="IPR029063">
    <property type="entry name" value="SAM-dependent_MTases_sf"/>
</dbReference>
<dbReference type="PATRIC" id="fig|317.174.peg.3139"/>
<dbReference type="RefSeq" id="WP_047576016.1">
    <property type="nucleotide sequence ID" value="NZ_JPQT01000108.1"/>
</dbReference>
<dbReference type="Pfam" id="PF05401">
    <property type="entry name" value="NodS"/>
    <property type="match status" value="1"/>
</dbReference>
<proteinExistence type="predicted"/>
<dbReference type="GO" id="GO:0008757">
    <property type="term" value="F:S-adenosylmethionine-dependent methyltransferase activity"/>
    <property type="evidence" value="ECO:0007669"/>
    <property type="project" value="InterPro"/>
</dbReference>
<gene>
    <name evidence="1" type="ORF">IV02_15365</name>
</gene>
<dbReference type="Gene3D" id="3.40.50.150">
    <property type="entry name" value="Vaccinia Virus protein VP39"/>
    <property type="match status" value="1"/>
</dbReference>
<dbReference type="GO" id="GO:0032259">
    <property type="term" value="P:methylation"/>
    <property type="evidence" value="ECO:0007669"/>
    <property type="project" value="UniProtKB-KW"/>
</dbReference>
<name>A0A085V5U0_PSESX</name>
<dbReference type="AlphaFoldDB" id="A0A085V5U0"/>
<organism evidence="1 2">
    <name type="scientific">Pseudomonas syringae</name>
    <dbReference type="NCBI Taxonomy" id="317"/>
    <lineage>
        <taxon>Bacteria</taxon>
        <taxon>Pseudomonadati</taxon>
        <taxon>Pseudomonadota</taxon>
        <taxon>Gammaproteobacteria</taxon>
        <taxon>Pseudomonadales</taxon>
        <taxon>Pseudomonadaceae</taxon>
        <taxon>Pseudomonas</taxon>
    </lineage>
</organism>
<dbReference type="InterPro" id="IPR008715">
    <property type="entry name" value="SAM-MeTfrase_NodS-like"/>
</dbReference>